<dbReference type="Proteomes" id="UP001343492">
    <property type="component" value="Unassembled WGS sequence"/>
</dbReference>
<dbReference type="EMBL" id="JAZDQV010000001">
    <property type="protein sequence ID" value="MEE1876255.1"/>
    <property type="molecule type" value="Genomic_DNA"/>
</dbReference>
<protein>
    <recommendedName>
        <fullName evidence="3">PQQ-binding-like beta-propeller repeat protein</fullName>
    </recommendedName>
</protein>
<evidence type="ECO:0000313" key="1">
    <source>
        <dbReference type="EMBL" id="MEE1876255.1"/>
    </source>
</evidence>
<reference evidence="1 2" key="1">
    <citation type="submission" date="2024-01" db="EMBL/GenBank/DDBJ databases">
        <title>The genome sequence of Erythrobacteraceae sp. strain 1XM1-14.</title>
        <authorList>
            <person name="Liu Y."/>
        </authorList>
    </citation>
    <scope>NUCLEOTIDE SEQUENCE [LARGE SCALE GENOMIC DNA]</scope>
    <source>
        <strain evidence="1 2">1XM1-14</strain>
    </source>
</reference>
<proteinExistence type="predicted"/>
<accession>A0ABU7GBK8</accession>
<dbReference type="SUPFAM" id="SSF63829">
    <property type="entry name" value="Calcium-dependent phosphotriesterase"/>
    <property type="match status" value="1"/>
</dbReference>
<evidence type="ECO:0008006" key="3">
    <source>
        <dbReference type="Google" id="ProtNLM"/>
    </source>
</evidence>
<keyword evidence="2" id="KW-1185">Reference proteome</keyword>
<name>A0ABU7GBK8_9SPHN</name>
<gene>
    <name evidence="1" type="ORF">VRS74_00975</name>
</gene>
<sequence length="516" mass="55140">MGVRKWLGRGGLIVAGAAVLYGGLLAWGPGIERYGQDPAIAPPQPVGDCRPPDELYGPWAKAAIAFEHFDSGRTHNFGCATFGGTHDGANIVSARQLPGRYPTPYNWVIDEAGNGYVYGGAYGDFPGVPGSFVAKIAPDGSEVWRRQLFDAPAHPERWNYPGVVGLHRNGSLYAVFGASLARIDPDSGEAIATIELPSSDPANTAYNGFNGFADGALVMKTVNRAKGCDLQGFSAFLRCEAALEVGPSEIAVVDPDSMQVIASVTAPEHIGGRLTATRWQGVDRLYLAGEQSMFRYNWDGKALALDEGWGPVSFMREGQTPAPAAAVIGGWIVAQTNALPAKTPMSLVAISQRDGRMVRIDPFADLPFWAAPPPRRSFLPAMLTVDPDNGRVYVMDAAMGLVAAYDFDQGDGSFELLWRVRQRTMNFSTLIGPPGQRVFVATDIGRFCPLLSCLRSYQQEGVVFRDAATGRELARSGPLPKMTSGALVTPANGGELRYLGLAGEVFALSVAPAPSR</sequence>
<dbReference type="RefSeq" id="WP_354143365.1">
    <property type="nucleotide sequence ID" value="NZ_JAZDQV010000001.1"/>
</dbReference>
<organism evidence="1 2">
    <name type="scientific">Altererythrobacter litoralis</name>
    <dbReference type="NCBI Taxonomy" id="3113904"/>
    <lineage>
        <taxon>Bacteria</taxon>
        <taxon>Pseudomonadati</taxon>
        <taxon>Pseudomonadota</taxon>
        <taxon>Alphaproteobacteria</taxon>
        <taxon>Sphingomonadales</taxon>
        <taxon>Erythrobacteraceae</taxon>
        <taxon>Altererythrobacter</taxon>
    </lineage>
</organism>
<evidence type="ECO:0000313" key="2">
    <source>
        <dbReference type="Proteomes" id="UP001343492"/>
    </source>
</evidence>
<comment type="caution">
    <text evidence="1">The sequence shown here is derived from an EMBL/GenBank/DDBJ whole genome shotgun (WGS) entry which is preliminary data.</text>
</comment>